<feature type="transmembrane region" description="Helical" evidence="2">
    <location>
        <begin position="182"/>
        <end position="203"/>
    </location>
</feature>
<keyword evidence="2" id="KW-0812">Transmembrane</keyword>
<evidence type="ECO:0000313" key="4">
    <source>
        <dbReference type="Proteomes" id="UP000287352"/>
    </source>
</evidence>
<protein>
    <submittedName>
        <fullName evidence="3">Uncharacterized protein</fullName>
    </submittedName>
</protein>
<feature type="region of interest" description="Disordered" evidence="1">
    <location>
        <begin position="218"/>
        <end position="263"/>
    </location>
</feature>
<reference evidence="4" key="1">
    <citation type="submission" date="2018-12" db="EMBL/GenBank/DDBJ databases">
        <title>Tengunoibacter tsumagoiensis gen. nov., sp. nov., Dictyobacter kobayashii sp. nov., D. alpinus sp. nov., and D. joshuensis sp. nov. and description of Dictyobacteraceae fam. nov. within the order Ktedonobacterales isolated from Tengu-no-mugimeshi.</title>
        <authorList>
            <person name="Wang C.M."/>
            <person name="Zheng Y."/>
            <person name="Sakai Y."/>
            <person name="Toyoda A."/>
            <person name="Minakuchi Y."/>
            <person name="Abe K."/>
            <person name="Yokota A."/>
            <person name="Yabe S."/>
        </authorList>
    </citation>
    <scope>NUCLEOTIDE SEQUENCE [LARGE SCALE GENOMIC DNA]</scope>
    <source>
        <strain evidence="4">Uno3</strain>
    </source>
</reference>
<sequence>MSNDFPANTTTNRYRRTRVPRHRPVLVTGNETEDQNLAVATEDLATEEPTTGALEAPVVAIETPASKRANRLPNFFSKVAKTEEEVSPKEEEVVQARMARAKGAKKVAARTEIAAEAARDEEKFAAKPKKEAPPRIFKTKHIFGMMAYLLVAEFVLPYESLFATRLGIEKTLFTLPLFGTKLPFTVSFLINIITLLLLLYVLVQLDLLPRSLSGAAQNARNTAKGGSKTEVTEKTAPPVMRQGVQGEHDDLYRAYRSNQRRKK</sequence>
<feature type="region of interest" description="Disordered" evidence="1">
    <location>
        <begin position="1"/>
        <end position="33"/>
    </location>
</feature>
<evidence type="ECO:0000256" key="2">
    <source>
        <dbReference type="SAM" id="Phobius"/>
    </source>
</evidence>
<dbReference type="EMBL" id="BIFR01000001">
    <property type="protein sequence ID" value="GCE10262.1"/>
    <property type="molecule type" value="Genomic_DNA"/>
</dbReference>
<proteinExistence type="predicted"/>
<evidence type="ECO:0000256" key="1">
    <source>
        <dbReference type="SAM" id="MobiDB-lite"/>
    </source>
</evidence>
<keyword evidence="2" id="KW-0472">Membrane</keyword>
<feature type="transmembrane region" description="Helical" evidence="2">
    <location>
        <begin position="142"/>
        <end position="162"/>
    </location>
</feature>
<dbReference type="RefSeq" id="WP_126577876.1">
    <property type="nucleotide sequence ID" value="NZ_BIFR01000001.1"/>
</dbReference>
<organism evidence="3 4">
    <name type="scientific">Tengunoibacter tsumagoiensis</name>
    <dbReference type="NCBI Taxonomy" id="2014871"/>
    <lineage>
        <taxon>Bacteria</taxon>
        <taxon>Bacillati</taxon>
        <taxon>Chloroflexota</taxon>
        <taxon>Ktedonobacteria</taxon>
        <taxon>Ktedonobacterales</taxon>
        <taxon>Dictyobacteraceae</taxon>
        <taxon>Tengunoibacter</taxon>
    </lineage>
</organism>
<feature type="compositionally biased region" description="Basic residues" evidence="1">
    <location>
        <begin position="13"/>
        <end position="24"/>
    </location>
</feature>
<gene>
    <name evidence="3" type="ORF">KTT_01210</name>
</gene>
<dbReference type="AlphaFoldDB" id="A0A401ZTX2"/>
<dbReference type="OrthoDB" id="160396at2"/>
<keyword evidence="4" id="KW-1185">Reference proteome</keyword>
<accession>A0A401ZTX2</accession>
<evidence type="ECO:0000313" key="3">
    <source>
        <dbReference type="EMBL" id="GCE10262.1"/>
    </source>
</evidence>
<comment type="caution">
    <text evidence="3">The sequence shown here is derived from an EMBL/GenBank/DDBJ whole genome shotgun (WGS) entry which is preliminary data.</text>
</comment>
<name>A0A401ZTX2_9CHLR</name>
<dbReference type="Proteomes" id="UP000287352">
    <property type="component" value="Unassembled WGS sequence"/>
</dbReference>
<keyword evidence="2" id="KW-1133">Transmembrane helix</keyword>